<evidence type="ECO:0000313" key="3">
    <source>
        <dbReference type="Proteomes" id="UP000014760"/>
    </source>
</evidence>
<proteinExistence type="predicted"/>
<reference evidence="1 3" key="2">
    <citation type="journal article" date="2013" name="Nature">
        <title>Insights into bilaterian evolution from three spiralian genomes.</title>
        <authorList>
            <person name="Simakov O."/>
            <person name="Marletaz F."/>
            <person name="Cho S.J."/>
            <person name="Edsinger-Gonzales E."/>
            <person name="Havlak P."/>
            <person name="Hellsten U."/>
            <person name="Kuo D.H."/>
            <person name="Larsson T."/>
            <person name="Lv J."/>
            <person name="Arendt D."/>
            <person name="Savage R."/>
            <person name="Osoegawa K."/>
            <person name="de Jong P."/>
            <person name="Grimwood J."/>
            <person name="Chapman J.A."/>
            <person name="Shapiro H."/>
            <person name="Aerts A."/>
            <person name="Otillar R.P."/>
            <person name="Terry A.Y."/>
            <person name="Boore J.L."/>
            <person name="Grigoriev I.V."/>
            <person name="Lindberg D.R."/>
            <person name="Seaver E.C."/>
            <person name="Weisblat D.A."/>
            <person name="Putnam N.H."/>
            <person name="Rokhsar D.S."/>
        </authorList>
    </citation>
    <scope>NUCLEOTIDE SEQUENCE</scope>
    <source>
        <strain evidence="1 3">I ESC-2004</strain>
    </source>
</reference>
<dbReference type="PANTHER" id="PTHR37162:SF11">
    <property type="match status" value="1"/>
</dbReference>
<accession>R7VGU2</accession>
<dbReference type="HOGENOM" id="CLU_620005_0_0_1"/>
<dbReference type="EMBL" id="AMQN01003947">
    <property type="status" value="NOT_ANNOTATED_CDS"/>
    <property type="molecule type" value="Genomic_DNA"/>
</dbReference>
<evidence type="ECO:0000313" key="2">
    <source>
        <dbReference type="EnsemblMetazoa" id="CapteP194964"/>
    </source>
</evidence>
<dbReference type="EMBL" id="KB292298">
    <property type="protein sequence ID" value="ELU17824.1"/>
    <property type="molecule type" value="Genomic_DNA"/>
</dbReference>
<dbReference type="Proteomes" id="UP000014760">
    <property type="component" value="Unassembled WGS sequence"/>
</dbReference>
<evidence type="ECO:0008006" key="4">
    <source>
        <dbReference type="Google" id="ProtNLM"/>
    </source>
</evidence>
<evidence type="ECO:0000313" key="1">
    <source>
        <dbReference type="EMBL" id="ELU17824.1"/>
    </source>
</evidence>
<dbReference type="STRING" id="283909.R7VGU2"/>
<protein>
    <recommendedName>
        <fullName evidence="4">CCHC-type domain-containing protein</fullName>
    </recommendedName>
</protein>
<reference evidence="3" key="1">
    <citation type="submission" date="2012-12" db="EMBL/GenBank/DDBJ databases">
        <authorList>
            <person name="Hellsten U."/>
            <person name="Grimwood J."/>
            <person name="Chapman J.A."/>
            <person name="Shapiro H."/>
            <person name="Aerts A."/>
            <person name="Otillar R.P."/>
            <person name="Terry A.Y."/>
            <person name="Boore J.L."/>
            <person name="Simakov O."/>
            <person name="Marletaz F."/>
            <person name="Cho S.-J."/>
            <person name="Edsinger-Gonzales E."/>
            <person name="Havlak P."/>
            <person name="Kuo D.-H."/>
            <person name="Larsson T."/>
            <person name="Lv J."/>
            <person name="Arendt D."/>
            <person name="Savage R."/>
            <person name="Osoegawa K."/>
            <person name="de Jong P."/>
            <person name="Lindberg D.R."/>
            <person name="Seaver E.C."/>
            <person name="Weisblat D.A."/>
            <person name="Putnam N.H."/>
            <person name="Grigoriev I.V."/>
            <person name="Rokhsar D.S."/>
        </authorList>
    </citation>
    <scope>NUCLEOTIDE SEQUENCE</scope>
    <source>
        <strain evidence="3">I ESC-2004</strain>
    </source>
</reference>
<dbReference type="EnsemblMetazoa" id="CapteT194964">
    <property type="protein sequence ID" value="CapteP194964"/>
    <property type="gene ID" value="CapteG194964"/>
</dbReference>
<organism evidence="1">
    <name type="scientific">Capitella teleta</name>
    <name type="common">Polychaete worm</name>
    <dbReference type="NCBI Taxonomy" id="283909"/>
    <lineage>
        <taxon>Eukaryota</taxon>
        <taxon>Metazoa</taxon>
        <taxon>Spiralia</taxon>
        <taxon>Lophotrochozoa</taxon>
        <taxon>Annelida</taxon>
        <taxon>Polychaeta</taxon>
        <taxon>Sedentaria</taxon>
        <taxon>Scolecida</taxon>
        <taxon>Capitellidae</taxon>
        <taxon>Capitella</taxon>
    </lineage>
</organism>
<keyword evidence="3" id="KW-1185">Reference proteome</keyword>
<reference evidence="2" key="3">
    <citation type="submission" date="2015-06" db="UniProtKB">
        <authorList>
            <consortium name="EnsemblMetazoa"/>
        </authorList>
    </citation>
    <scope>IDENTIFICATION</scope>
</reference>
<sequence length="442" mass="50607">MALHSRSDCVVCGRGGHLVERCYNISNVPVEQRKDNLKRCGLCFKCLSSGKGHSLRHLAVCVVEDITRLALKTAFPSLQNLLTPAAFDLALTLVQHKHVIAARQFLGLVLDHDLFHPRWTQQYNPLPQIYQDKIWQHTYLKDSIYLHNLRANDDVYDDAQMTNHCIISRSILSVILKNLIEIKHTLQLVIHDALDKQRTIKIVGHFRHSHKACKELKNYQEQLPLPVHNVVQGMPTRKEDFTEFTDSEVFPRKYCGHHRLENQPVVERALEVWKDLSKYLQKASQSSDSHESLRAAQKDHFTLPHLHFFLSICKIFSPFMLKYQTDRPLIPFLSRDLKALLKGLLRRQSDKIFGGTYAVAPSTSEDVASTLNQQLLKKAREEESLNTDIDKEIAAYLAMASMYTESALLFWNENMASLSSLPQLSCLARIYLCLSAESVPVE</sequence>
<name>R7VGU2_CAPTE</name>
<dbReference type="PANTHER" id="PTHR37162">
    <property type="entry name" value="HAT FAMILY DIMERISATION DOMAINCONTAINING PROTEIN-RELATED"/>
    <property type="match status" value="1"/>
</dbReference>
<dbReference type="AlphaFoldDB" id="R7VGU2"/>
<dbReference type="OrthoDB" id="6152995at2759"/>
<gene>
    <name evidence="1" type="ORF">CAPTEDRAFT_194964</name>
</gene>